<organism evidence="1 2">
    <name type="scientific">Plectosphaerella cucumerina</name>
    <dbReference type="NCBI Taxonomy" id="40658"/>
    <lineage>
        <taxon>Eukaryota</taxon>
        <taxon>Fungi</taxon>
        <taxon>Dikarya</taxon>
        <taxon>Ascomycota</taxon>
        <taxon>Pezizomycotina</taxon>
        <taxon>Sordariomycetes</taxon>
        <taxon>Hypocreomycetidae</taxon>
        <taxon>Glomerellales</taxon>
        <taxon>Plectosphaerellaceae</taxon>
        <taxon>Plectosphaerella</taxon>
    </lineage>
</organism>
<comment type="caution">
    <text evidence="1">The sequence shown here is derived from an EMBL/GenBank/DDBJ whole genome shotgun (WGS) entry which is preliminary data.</text>
</comment>
<dbReference type="Proteomes" id="UP000813385">
    <property type="component" value="Unassembled WGS sequence"/>
</dbReference>
<evidence type="ECO:0000313" key="2">
    <source>
        <dbReference type="Proteomes" id="UP000813385"/>
    </source>
</evidence>
<dbReference type="AlphaFoldDB" id="A0A8K0XAT2"/>
<reference evidence="1" key="1">
    <citation type="journal article" date="2021" name="Nat. Commun.">
        <title>Genetic determinants of endophytism in the Arabidopsis root mycobiome.</title>
        <authorList>
            <person name="Mesny F."/>
            <person name="Miyauchi S."/>
            <person name="Thiergart T."/>
            <person name="Pickel B."/>
            <person name="Atanasova L."/>
            <person name="Karlsson M."/>
            <person name="Huettel B."/>
            <person name="Barry K.W."/>
            <person name="Haridas S."/>
            <person name="Chen C."/>
            <person name="Bauer D."/>
            <person name="Andreopoulos W."/>
            <person name="Pangilinan J."/>
            <person name="LaButti K."/>
            <person name="Riley R."/>
            <person name="Lipzen A."/>
            <person name="Clum A."/>
            <person name="Drula E."/>
            <person name="Henrissat B."/>
            <person name="Kohler A."/>
            <person name="Grigoriev I.V."/>
            <person name="Martin F.M."/>
            <person name="Hacquard S."/>
        </authorList>
    </citation>
    <scope>NUCLEOTIDE SEQUENCE</scope>
    <source>
        <strain evidence="1">MPI-CAGE-AT-0016</strain>
    </source>
</reference>
<name>A0A8K0XAT2_9PEZI</name>
<sequence length="262" mass="29646">MTMRGRDCTRVIEAQLSNLSYHCLSSSRRLWFGRDLLDFSIRLFKVGAITLTNCGLLHFLYQAISDINDPGVLMRALSLDDGNITRHSLYHDAELQTDSQIGSIAPDVSACFCRHGVVDSPGIEHELDLDNPQNGFCKKYSGPALFIIEIEGPRGTDFLSKNKLKDQFKALLLIFREMKSSAHFAEQHEDDEGESRAHFVLGALFTRVHERLAEEVCAASEAHCNKRNLTVIRAVGEHLEGHEDQTESWTQRKQIFIRNRGM</sequence>
<accession>A0A8K0XAT2</accession>
<protein>
    <submittedName>
        <fullName evidence="1">Uncharacterized protein</fullName>
    </submittedName>
</protein>
<proteinExistence type="predicted"/>
<evidence type="ECO:0000313" key="1">
    <source>
        <dbReference type="EMBL" id="KAH7377180.1"/>
    </source>
</evidence>
<keyword evidence="2" id="KW-1185">Reference proteome</keyword>
<gene>
    <name evidence="1" type="ORF">B0T11DRAFT_273717</name>
</gene>
<dbReference type="EMBL" id="JAGPXD010000001">
    <property type="protein sequence ID" value="KAH7377180.1"/>
    <property type="molecule type" value="Genomic_DNA"/>
</dbReference>